<dbReference type="Proteomes" id="UP000633205">
    <property type="component" value="Unassembled WGS sequence"/>
</dbReference>
<dbReference type="AlphaFoldDB" id="A0A916YDC8"/>
<dbReference type="PANTHER" id="PTHR21310">
    <property type="entry name" value="AMINOGLYCOSIDE PHOSPHOTRANSFERASE-RELATED-RELATED"/>
    <property type="match status" value="1"/>
</dbReference>
<dbReference type="RefSeq" id="WP_188712225.1">
    <property type="nucleotide sequence ID" value="NZ_BMHO01000001.1"/>
</dbReference>
<organism evidence="2 3">
    <name type="scientific">Microbacterium faecale</name>
    <dbReference type="NCBI Taxonomy" id="1804630"/>
    <lineage>
        <taxon>Bacteria</taxon>
        <taxon>Bacillati</taxon>
        <taxon>Actinomycetota</taxon>
        <taxon>Actinomycetes</taxon>
        <taxon>Micrococcales</taxon>
        <taxon>Microbacteriaceae</taxon>
        <taxon>Microbacterium</taxon>
    </lineage>
</organism>
<proteinExistence type="predicted"/>
<dbReference type="SUPFAM" id="SSF56112">
    <property type="entry name" value="Protein kinase-like (PK-like)"/>
    <property type="match status" value="2"/>
</dbReference>
<keyword evidence="3" id="KW-1185">Reference proteome</keyword>
<protein>
    <recommendedName>
        <fullName evidence="1">Aminoglycoside phosphotransferase domain-containing protein</fullName>
    </recommendedName>
</protein>
<dbReference type="Pfam" id="PF01636">
    <property type="entry name" value="APH"/>
    <property type="match status" value="2"/>
</dbReference>
<dbReference type="InterPro" id="IPR011009">
    <property type="entry name" value="Kinase-like_dom_sf"/>
</dbReference>
<comment type="caution">
    <text evidence="2">The sequence shown here is derived from an EMBL/GenBank/DDBJ whole genome shotgun (WGS) entry which is preliminary data.</text>
</comment>
<feature type="domain" description="Aminoglycoside phosphotransferase" evidence="1">
    <location>
        <begin position="144"/>
        <end position="346"/>
    </location>
</feature>
<evidence type="ECO:0000313" key="2">
    <source>
        <dbReference type="EMBL" id="GGD40369.1"/>
    </source>
</evidence>
<reference evidence="2" key="2">
    <citation type="submission" date="2020-09" db="EMBL/GenBank/DDBJ databases">
        <authorList>
            <person name="Sun Q."/>
            <person name="Zhou Y."/>
        </authorList>
    </citation>
    <scope>NUCLEOTIDE SEQUENCE</scope>
    <source>
        <strain evidence="2">CGMCC 1.15152</strain>
    </source>
</reference>
<gene>
    <name evidence="2" type="ORF">GCM10010915_21490</name>
</gene>
<reference evidence="2" key="1">
    <citation type="journal article" date="2014" name="Int. J. Syst. Evol. Microbiol.">
        <title>Complete genome sequence of Corynebacterium casei LMG S-19264T (=DSM 44701T), isolated from a smear-ripened cheese.</title>
        <authorList>
            <consortium name="US DOE Joint Genome Institute (JGI-PGF)"/>
            <person name="Walter F."/>
            <person name="Albersmeier A."/>
            <person name="Kalinowski J."/>
            <person name="Ruckert C."/>
        </authorList>
    </citation>
    <scope>NUCLEOTIDE SEQUENCE</scope>
    <source>
        <strain evidence="2">CGMCC 1.15152</strain>
    </source>
</reference>
<dbReference type="Gene3D" id="3.90.1200.10">
    <property type="match status" value="2"/>
</dbReference>
<feature type="domain" description="Aminoglycoside phosphotransferase" evidence="1">
    <location>
        <begin position="406"/>
        <end position="607"/>
    </location>
</feature>
<dbReference type="EMBL" id="BMHO01000001">
    <property type="protein sequence ID" value="GGD40369.1"/>
    <property type="molecule type" value="Genomic_DNA"/>
</dbReference>
<evidence type="ECO:0000259" key="1">
    <source>
        <dbReference type="Pfam" id="PF01636"/>
    </source>
</evidence>
<evidence type="ECO:0000313" key="3">
    <source>
        <dbReference type="Proteomes" id="UP000633205"/>
    </source>
</evidence>
<name>A0A916YDC8_9MICO</name>
<dbReference type="InterPro" id="IPR002575">
    <property type="entry name" value="Aminoglycoside_PTrfase"/>
</dbReference>
<dbReference type="InterPro" id="IPR051678">
    <property type="entry name" value="AGP_Transferase"/>
</dbReference>
<accession>A0A916YDC8</accession>
<sequence>MNDDLSLIRNDTRLAALGTLLDGERIGALLRSAGHEVDAARVAYVRYKPHTSAVAGVFVSDGRGETRAVHAAAYPVAAHDKLDKLRRRPDLVLADDREHGLVLALDEADRHLPGIREARRRHPDLDAVVYKPGRRWVGISHSDGVVVKVHTLDAARAAVAAYERVAPHLPTARLVAVDETLGIVTTALIEGLPLDDLRGQNAGTRAATEAGRALARLHAVDAGTAPSRAASSYDDASDAARAVGALAPDLASRAERIARASCRAIAALPRPTRTLVHGDFSADQVVVASNGTAHIIDLDRAHHGDPLDDLACWAADALARHDEDGSDGLLAGYRAAGGRVDRAALAPRVAVALLRRAVEPFRLRIPGWRAHVERILAHAERLLVDPELPGLAPTLTEPGAEVIVHRRGRRAVVRVPRPDGDVYIKAVRPKRFAGVASRALHVTEMTEARTPEIVSADAGLAVIRQRSVGDRTLLEVGADPSSSADLVAAAWRQTARVVAELQTMTVAGLDEHGPAEELRATRKAVDAAVTAGAIADPSRRLRAVEDALDALGDRPRVLAHRDLHDKQLLLPHDATAADPRLGLIDVDTLAAADPALDVANLLVHIELREAQSLLAPETARTVRTAFAEALRRDERLTAATWSAIPAYQMATRLRLAAVYALRHGEGRAAEAMWRSADRRMNTMVR</sequence>